<reference evidence="2 3" key="1">
    <citation type="submission" date="2018-07" db="EMBL/GenBank/DDBJ databases">
        <title>Chryseobacterium lacus sp. nov., isolated from lake water.</title>
        <authorList>
            <person name="Li C.-M."/>
        </authorList>
    </citation>
    <scope>NUCLEOTIDE SEQUENCE [LARGE SCALE GENOMIC DNA]</scope>
    <source>
        <strain evidence="2 3">YLOS41</strain>
    </source>
</reference>
<dbReference type="AlphaFoldDB" id="A0A368N3M7"/>
<proteinExistence type="predicted"/>
<gene>
    <name evidence="2" type="ORF">DQ356_03775</name>
</gene>
<dbReference type="EMBL" id="QPIE01000002">
    <property type="protein sequence ID" value="RCU44141.1"/>
    <property type="molecule type" value="Genomic_DNA"/>
</dbReference>
<protein>
    <recommendedName>
        <fullName evidence="4">Rieske domain-containing protein</fullName>
    </recommendedName>
</protein>
<evidence type="ECO:0000256" key="1">
    <source>
        <dbReference type="SAM" id="SignalP"/>
    </source>
</evidence>
<dbReference type="OrthoDB" id="1272144at2"/>
<feature type="signal peptide" evidence="1">
    <location>
        <begin position="1"/>
        <end position="28"/>
    </location>
</feature>
<evidence type="ECO:0000313" key="3">
    <source>
        <dbReference type="Proteomes" id="UP000252172"/>
    </source>
</evidence>
<organism evidence="2 3">
    <name type="scientific">Chryseobacterium lacus</name>
    <dbReference type="NCBI Taxonomy" id="2058346"/>
    <lineage>
        <taxon>Bacteria</taxon>
        <taxon>Pseudomonadati</taxon>
        <taxon>Bacteroidota</taxon>
        <taxon>Flavobacteriia</taxon>
        <taxon>Flavobacteriales</taxon>
        <taxon>Weeksellaceae</taxon>
        <taxon>Chryseobacterium group</taxon>
        <taxon>Chryseobacterium</taxon>
    </lineage>
</organism>
<keyword evidence="3" id="KW-1185">Reference proteome</keyword>
<evidence type="ECO:0000313" key="2">
    <source>
        <dbReference type="EMBL" id="RCU44141.1"/>
    </source>
</evidence>
<evidence type="ECO:0008006" key="4">
    <source>
        <dbReference type="Google" id="ProtNLM"/>
    </source>
</evidence>
<name>A0A368N3M7_9FLAO</name>
<dbReference type="RefSeq" id="WP_114303119.1">
    <property type="nucleotide sequence ID" value="NZ_QPIE01000002.1"/>
</dbReference>
<dbReference type="Proteomes" id="UP000252172">
    <property type="component" value="Unassembled WGS sequence"/>
</dbReference>
<sequence length="149" mass="16613">MKNKPGFYLIMILLIFCTLNLNSCSRTADTVSCFPNTPINVVLNLNLPAYYPLQISGGWIYVDEQSPGSRGLIVVRTGNGFVVYDRNAPHLCPDNDTTLVVENNIRIVCPKDGAEWILISGEPIKTAKVPPKIYPYDYQPGTNILSIFY</sequence>
<accession>A0A368N3M7</accession>
<feature type="chain" id="PRO_5016629371" description="Rieske domain-containing protein" evidence="1">
    <location>
        <begin position="29"/>
        <end position="149"/>
    </location>
</feature>
<keyword evidence="1" id="KW-0732">Signal</keyword>
<comment type="caution">
    <text evidence="2">The sequence shown here is derived from an EMBL/GenBank/DDBJ whole genome shotgun (WGS) entry which is preliminary data.</text>
</comment>